<evidence type="ECO:0000313" key="6">
    <source>
        <dbReference type="Proteomes" id="UP000008322"/>
    </source>
</evidence>
<name>A0A6C7A4C9_SALDC</name>
<accession>A0A6C7A4C9</accession>
<evidence type="ECO:0000256" key="3">
    <source>
        <dbReference type="ARBA" id="ARBA00023136"/>
    </source>
</evidence>
<evidence type="ECO:0000256" key="1">
    <source>
        <dbReference type="ARBA" id="ARBA00022475"/>
    </source>
</evidence>
<organism evidence="5 6">
    <name type="scientific">Salmonella dublin (strain CT_02021853)</name>
    <dbReference type="NCBI Taxonomy" id="439851"/>
    <lineage>
        <taxon>Bacteria</taxon>
        <taxon>Pseudomonadati</taxon>
        <taxon>Pseudomonadota</taxon>
        <taxon>Gammaproteobacteria</taxon>
        <taxon>Enterobacterales</taxon>
        <taxon>Enterobacteriaceae</taxon>
        <taxon>Salmonella</taxon>
    </lineage>
</organism>
<dbReference type="EMBL" id="CP001144">
    <property type="protein sequence ID" value="ACH77879.1"/>
    <property type="molecule type" value="Genomic_DNA"/>
</dbReference>
<dbReference type="Gene3D" id="3.40.1580.20">
    <property type="entry name" value="Syd protein"/>
    <property type="match status" value="1"/>
</dbReference>
<dbReference type="Pfam" id="PF07348">
    <property type="entry name" value="Syd"/>
    <property type="match status" value="1"/>
</dbReference>
<dbReference type="InterPro" id="IPR009948">
    <property type="entry name" value="Syd"/>
</dbReference>
<protein>
    <recommendedName>
        <fullName evidence="4">Protein Syd</fullName>
    </recommendedName>
</protein>
<evidence type="ECO:0000256" key="2">
    <source>
        <dbReference type="ARBA" id="ARBA00022519"/>
    </source>
</evidence>
<reference evidence="5 6" key="1">
    <citation type="journal article" date="2011" name="J. Bacteriol.">
        <title>Comparative genomics of 28 Salmonella enterica isolates: evidence for CRISPR-mediated adaptive sublineage evolution.</title>
        <authorList>
            <person name="Fricke W.F."/>
            <person name="Mammel M.K."/>
            <person name="McDermott P.F."/>
            <person name="Tartera C."/>
            <person name="White D.G."/>
            <person name="Leclerc J.E."/>
            <person name="Ravel J."/>
            <person name="Cebula T.A."/>
        </authorList>
    </citation>
    <scope>NUCLEOTIDE SEQUENCE [LARGE SCALE GENOMIC DNA]</scope>
    <source>
        <strain evidence="5 6">CT_02021853</strain>
    </source>
</reference>
<dbReference type="HAMAP" id="MF_01104">
    <property type="entry name" value="Syd"/>
    <property type="match status" value="1"/>
</dbReference>
<dbReference type="InterPro" id="IPR038228">
    <property type="entry name" value="Syd_sf"/>
</dbReference>
<keyword evidence="3 4" id="KW-0472">Membrane</keyword>
<keyword evidence="1 4" id="KW-1003">Cell membrane</keyword>
<dbReference type="Proteomes" id="UP000008322">
    <property type="component" value="Chromosome"/>
</dbReference>
<evidence type="ECO:0000256" key="4">
    <source>
        <dbReference type="HAMAP-Rule" id="MF_01104"/>
    </source>
</evidence>
<evidence type="ECO:0000313" key="5">
    <source>
        <dbReference type="EMBL" id="ACH77879.1"/>
    </source>
</evidence>
<keyword evidence="2 4" id="KW-0997">Cell inner membrane</keyword>
<gene>
    <name evidence="4" type="primary">syd</name>
    <name evidence="5" type="ordered locus">SeD_A3289</name>
</gene>
<comment type="function">
    <text evidence="4">Interacts with the SecY protein in vivo. May bind preferentially to an uncomplexed state of SecY, thus functioning either as a chelating agent for excess SecY in the cell or as a regulatory factor that negatively controls the translocase function.</text>
</comment>
<dbReference type="AlphaFoldDB" id="A0A6C7A4C9"/>
<dbReference type="NCBIfam" id="NF003439">
    <property type="entry name" value="PRK04968.1"/>
    <property type="match status" value="1"/>
</dbReference>
<comment type="similarity">
    <text evidence="4">Belongs to the Syd family.</text>
</comment>
<dbReference type="GO" id="GO:0009898">
    <property type="term" value="C:cytoplasmic side of plasma membrane"/>
    <property type="evidence" value="ECO:0007669"/>
    <property type="project" value="InterPro"/>
</dbReference>
<dbReference type="CDD" id="cd16323">
    <property type="entry name" value="Syd"/>
    <property type="match status" value="1"/>
</dbReference>
<dbReference type="KEGG" id="sed:SeD_A3289"/>
<sequence length="186" mass="21144">MKRELVDELTAQALKAFTTRYCDAWQEKHGSWPLSEELYGVPSPCIISSTRDAVYWQPQPFEGEENVNAVERAFDIMVQPALHAFYTTQFAGDMPAQFADEKLTLLQTWSQDDFRRVQENLIGHLVTQKRLKLPPTLFIATQENELEVISVCNLSGEVIKETLGTRNRTVLAATLAEFLTQLNPLL</sequence>
<proteinExistence type="inferred from homology"/>
<comment type="subcellular location">
    <subcellularLocation>
        <location evidence="4">Cell inner membrane</location>
        <topology evidence="4">Peripheral membrane protein</topology>
        <orientation evidence="4">Cytoplasmic side</orientation>
    </subcellularLocation>
    <text evidence="4">Loosely associated with the cytoplasmic side of the inner membrane, probably via SecY.</text>
</comment>